<dbReference type="EMBL" id="BGZK01000231">
    <property type="protein sequence ID" value="GBP30271.1"/>
    <property type="molecule type" value="Genomic_DNA"/>
</dbReference>
<evidence type="ECO:0000313" key="2">
    <source>
        <dbReference type="Proteomes" id="UP000299102"/>
    </source>
</evidence>
<accession>A0A4C1UUW5</accession>
<reference evidence="1 2" key="1">
    <citation type="journal article" date="2019" name="Commun. Biol.">
        <title>The bagworm genome reveals a unique fibroin gene that provides high tensile strength.</title>
        <authorList>
            <person name="Kono N."/>
            <person name="Nakamura H."/>
            <person name="Ohtoshi R."/>
            <person name="Tomita M."/>
            <person name="Numata K."/>
            <person name="Arakawa K."/>
        </authorList>
    </citation>
    <scope>NUCLEOTIDE SEQUENCE [LARGE SCALE GENOMIC DNA]</scope>
</reference>
<protein>
    <submittedName>
        <fullName evidence="1">Uncharacterized protein</fullName>
    </submittedName>
</protein>
<comment type="caution">
    <text evidence="1">The sequence shown here is derived from an EMBL/GenBank/DDBJ whole genome shotgun (WGS) entry which is preliminary data.</text>
</comment>
<organism evidence="1 2">
    <name type="scientific">Eumeta variegata</name>
    <name type="common">Bagworm moth</name>
    <name type="synonym">Eumeta japonica</name>
    <dbReference type="NCBI Taxonomy" id="151549"/>
    <lineage>
        <taxon>Eukaryota</taxon>
        <taxon>Metazoa</taxon>
        <taxon>Ecdysozoa</taxon>
        <taxon>Arthropoda</taxon>
        <taxon>Hexapoda</taxon>
        <taxon>Insecta</taxon>
        <taxon>Pterygota</taxon>
        <taxon>Neoptera</taxon>
        <taxon>Endopterygota</taxon>
        <taxon>Lepidoptera</taxon>
        <taxon>Glossata</taxon>
        <taxon>Ditrysia</taxon>
        <taxon>Tineoidea</taxon>
        <taxon>Psychidae</taxon>
        <taxon>Oiketicinae</taxon>
        <taxon>Eumeta</taxon>
    </lineage>
</organism>
<dbReference type="Proteomes" id="UP000299102">
    <property type="component" value="Unassembled WGS sequence"/>
</dbReference>
<keyword evidence="2" id="KW-1185">Reference proteome</keyword>
<proteinExistence type="predicted"/>
<name>A0A4C1UUW5_EUMVA</name>
<evidence type="ECO:0000313" key="1">
    <source>
        <dbReference type="EMBL" id="GBP30271.1"/>
    </source>
</evidence>
<sequence length="97" mass="10730">MSIDLGHVLNIADSQYTTCAYDNDIKSLANQSFLARVKSTQPCRYGKSTVAAAADTPLHSINIYPNEWGDQRWRRAEDINLPGTNIRAAPIGARTDH</sequence>
<dbReference type="AlphaFoldDB" id="A0A4C1UUW5"/>
<gene>
    <name evidence="1" type="ORF">EVAR_27883_1</name>
</gene>